<dbReference type="Pfam" id="PF13177">
    <property type="entry name" value="DNA_pol3_delta2"/>
    <property type="match status" value="1"/>
</dbReference>
<organism evidence="14 15">
    <name type="scientific">Candidatus Berkelbacteria bacterium CG10_big_fil_rev_8_21_14_0_10_43_13</name>
    <dbReference type="NCBI Taxonomy" id="1974514"/>
    <lineage>
        <taxon>Bacteria</taxon>
        <taxon>Candidatus Berkelbacteria</taxon>
    </lineage>
</organism>
<dbReference type="GO" id="GO:0006261">
    <property type="term" value="P:DNA-templated DNA replication"/>
    <property type="evidence" value="ECO:0007669"/>
    <property type="project" value="TreeGrafter"/>
</dbReference>
<dbReference type="GO" id="GO:0009360">
    <property type="term" value="C:DNA polymerase III complex"/>
    <property type="evidence" value="ECO:0007669"/>
    <property type="project" value="InterPro"/>
</dbReference>
<dbReference type="EMBL" id="PEZW01000006">
    <property type="protein sequence ID" value="PIS07986.1"/>
    <property type="molecule type" value="Genomic_DNA"/>
</dbReference>
<dbReference type="Gene3D" id="1.10.8.60">
    <property type="match status" value="1"/>
</dbReference>
<feature type="domain" description="AAA+ ATPase" evidence="13">
    <location>
        <begin position="34"/>
        <end position="189"/>
    </location>
</feature>
<dbReference type="Proteomes" id="UP000231382">
    <property type="component" value="Unassembled WGS sequence"/>
</dbReference>
<evidence type="ECO:0000256" key="1">
    <source>
        <dbReference type="ARBA" id="ARBA00006360"/>
    </source>
</evidence>
<dbReference type="NCBIfam" id="TIGR02397">
    <property type="entry name" value="dnaX_nterm"/>
    <property type="match status" value="1"/>
</dbReference>
<comment type="subunit">
    <text evidence="11">DNA polymerase III contains a core (composed of alpha, epsilon and theta chains) that associates with a tau subunit. This core dimerizes to form the POLIII' complex. PolIII' associates with the gamma complex (composed of gamma, delta, delta', psi and chi chains) and with the beta chain to form the complete DNA polymerase III complex.</text>
</comment>
<dbReference type="GO" id="GO:0003677">
    <property type="term" value="F:DNA binding"/>
    <property type="evidence" value="ECO:0007669"/>
    <property type="project" value="InterPro"/>
</dbReference>
<evidence type="ECO:0000256" key="10">
    <source>
        <dbReference type="ARBA" id="ARBA00049244"/>
    </source>
</evidence>
<accession>A0A2H0W7F1</accession>
<keyword evidence="5" id="KW-0479">Metal-binding</keyword>
<dbReference type="InterPro" id="IPR027417">
    <property type="entry name" value="P-loop_NTPase"/>
</dbReference>
<proteinExistence type="inferred from homology"/>
<dbReference type="Pfam" id="PF22608">
    <property type="entry name" value="DNAX_ATPase_lid"/>
    <property type="match status" value="1"/>
</dbReference>
<keyword evidence="8 11" id="KW-0067">ATP-binding</keyword>
<feature type="region of interest" description="Disordered" evidence="12">
    <location>
        <begin position="408"/>
        <end position="453"/>
    </location>
</feature>
<dbReference type="NCBIfam" id="NF004046">
    <property type="entry name" value="PRK05563.1"/>
    <property type="match status" value="1"/>
</dbReference>
<dbReference type="CDD" id="cd18137">
    <property type="entry name" value="HLD_clamp_pol_III_gamma_tau"/>
    <property type="match status" value="1"/>
</dbReference>
<dbReference type="InterPro" id="IPR003593">
    <property type="entry name" value="AAA+_ATPase"/>
</dbReference>
<reference evidence="15" key="1">
    <citation type="submission" date="2017-09" db="EMBL/GenBank/DDBJ databases">
        <title>Depth-based differentiation of microbial function through sediment-hosted aquifers and enrichment of novel symbionts in the deep terrestrial subsurface.</title>
        <authorList>
            <person name="Probst A.J."/>
            <person name="Ladd B."/>
            <person name="Jarett J.K."/>
            <person name="Geller-Mcgrath D.E."/>
            <person name="Sieber C.M.K."/>
            <person name="Emerson J.B."/>
            <person name="Anantharaman K."/>
            <person name="Thomas B.C."/>
            <person name="Malmstrom R."/>
            <person name="Stieglmeier M."/>
            <person name="Klingl A."/>
            <person name="Woyke T."/>
            <person name="Ryan C.M."/>
            <person name="Banfield J.F."/>
        </authorList>
    </citation>
    <scope>NUCLEOTIDE SEQUENCE [LARGE SCALE GENOMIC DNA]</scope>
</reference>
<dbReference type="GO" id="GO:0005524">
    <property type="term" value="F:ATP binding"/>
    <property type="evidence" value="ECO:0007669"/>
    <property type="project" value="UniProtKB-KW"/>
</dbReference>
<comment type="similarity">
    <text evidence="1 11">Belongs to the DnaX/STICHEL family.</text>
</comment>
<keyword evidence="4 11" id="KW-0235">DNA replication</keyword>
<dbReference type="Gene3D" id="1.20.272.10">
    <property type="match status" value="1"/>
</dbReference>
<evidence type="ECO:0000259" key="13">
    <source>
        <dbReference type="SMART" id="SM00382"/>
    </source>
</evidence>
<dbReference type="InterPro" id="IPR012763">
    <property type="entry name" value="DNA_pol_III_sug/sutau_N"/>
</dbReference>
<dbReference type="PANTHER" id="PTHR11669:SF0">
    <property type="entry name" value="PROTEIN STICHEL-LIKE 2"/>
    <property type="match status" value="1"/>
</dbReference>
<dbReference type="EC" id="2.7.7.7" evidence="11"/>
<keyword evidence="2 11" id="KW-0808">Transferase</keyword>
<evidence type="ECO:0000256" key="5">
    <source>
        <dbReference type="ARBA" id="ARBA00022723"/>
    </source>
</evidence>
<evidence type="ECO:0000256" key="7">
    <source>
        <dbReference type="ARBA" id="ARBA00022833"/>
    </source>
</evidence>
<dbReference type="SUPFAM" id="SSF52540">
    <property type="entry name" value="P-loop containing nucleoside triphosphate hydrolases"/>
    <property type="match status" value="1"/>
</dbReference>
<dbReference type="SMART" id="SM00382">
    <property type="entry name" value="AAA"/>
    <property type="match status" value="1"/>
</dbReference>
<dbReference type="InterPro" id="IPR045085">
    <property type="entry name" value="HLD_clamp_pol_III_gamma_tau"/>
</dbReference>
<comment type="catalytic activity">
    <reaction evidence="10 11">
        <text>DNA(n) + a 2'-deoxyribonucleoside 5'-triphosphate = DNA(n+1) + diphosphate</text>
        <dbReference type="Rhea" id="RHEA:22508"/>
        <dbReference type="Rhea" id="RHEA-COMP:17339"/>
        <dbReference type="Rhea" id="RHEA-COMP:17340"/>
        <dbReference type="ChEBI" id="CHEBI:33019"/>
        <dbReference type="ChEBI" id="CHEBI:61560"/>
        <dbReference type="ChEBI" id="CHEBI:173112"/>
        <dbReference type="EC" id="2.7.7.7"/>
    </reaction>
</comment>
<feature type="compositionally biased region" description="Basic and acidic residues" evidence="12">
    <location>
        <begin position="429"/>
        <end position="448"/>
    </location>
</feature>
<sequence length="567" mass="62603">MAFYQKYRSKNFSEMIGQGHVVQTLLESVKSDKLVHAYLLTGPRGIGKTSTARLLAKAINCEEILAAKKDNKSTTGEPCNKCTACVDINDGRAIDVIEIDAASHTGVDDIRDLIEKARLMPTKLKKKVYIIDEVHMLSKSAFNALLKTLEEPPEHVVFILATTEIHKIPATILSRAQRFDFKRAGREELVENLKRVAKTEKIEIDDDSLDLIAVSASGAHRDALGLLEQVAAGANGKITISETRQILGLAENAEVEKFIGAIFNNIPEEGLKIAQELHNQGYDLAEFNRAVITTLRQVVLLKVAKTIQLDGTKEEIKRLTELAGQADEDRALFLLQIFIENGKLFKEVSIPVLPLELSVVKSTQYSGFSTQDSVLSAEKNLKSEIQDLKQDQNIAAVIPAKAGIQAAQSQPNFPSARSGQALDPGSRAAVRDDKNEGENEAATRKSDQEVDTPEILCPVPVMEMTKDIWQEIISETKKENATLAALLRDAKPDNLTDDTLTIGVKFKFHKERISESKHAQILSKIITNVIGKNCRVVCKIHDGKSKPIQAEKKEDMNKIAAEVFEIE</sequence>
<dbReference type="InterPro" id="IPR050238">
    <property type="entry name" value="DNA_Rep/Repair_Clamp_Loader"/>
</dbReference>
<dbReference type="SUPFAM" id="SSF48019">
    <property type="entry name" value="post-AAA+ oligomerization domain-like"/>
    <property type="match status" value="1"/>
</dbReference>
<evidence type="ECO:0000256" key="6">
    <source>
        <dbReference type="ARBA" id="ARBA00022741"/>
    </source>
</evidence>
<keyword evidence="6 11" id="KW-0547">Nucleotide-binding</keyword>
<protein>
    <recommendedName>
        <fullName evidence="11">DNA polymerase III subunit gamma/tau</fullName>
        <ecNumber evidence="11">2.7.7.7</ecNumber>
    </recommendedName>
</protein>
<dbReference type="InterPro" id="IPR038454">
    <property type="entry name" value="DnaA_N_sf"/>
</dbReference>
<evidence type="ECO:0000256" key="8">
    <source>
        <dbReference type="ARBA" id="ARBA00022840"/>
    </source>
</evidence>
<dbReference type="PANTHER" id="PTHR11669">
    <property type="entry name" value="REPLICATION FACTOR C / DNA POLYMERASE III GAMMA-TAU SUBUNIT"/>
    <property type="match status" value="1"/>
</dbReference>
<keyword evidence="3 11" id="KW-0548">Nucleotidyltransferase</keyword>
<dbReference type="Pfam" id="PF20964">
    <property type="entry name" value="DnaX_C"/>
    <property type="match status" value="1"/>
</dbReference>
<dbReference type="Pfam" id="PF12169">
    <property type="entry name" value="DNA_pol3_gamma3"/>
    <property type="match status" value="1"/>
</dbReference>
<dbReference type="Gene3D" id="3.40.50.300">
    <property type="entry name" value="P-loop containing nucleotide triphosphate hydrolases"/>
    <property type="match status" value="1"/>
</dbReference>
<evidence type="ECO:0000256" key="4">
    <source>
        <dbReference type="ARBA" id="ARBA00022705"/>
    </source>
</evidence>
<dbReference type="GO" id="GO:0003887">
    <property type="term" value="F:DNA-directed DNA polymerase activity"/>
    <property type="evidence" value="ECO:0007669"/>
    <property type="project" value="UniProtKB-KW"/>
</dbReference>
<dbReference type="Gene3D" id="3.30.300.180">
    <property type="match status" value="1"/>
</dbReference>
<dbReference type="InterPro" id="IPR008921">
    <property type="entry name" value="DNA_pol3_clamp-load_cplx_C"/>
</dbReference>
<name>A0A2H0W7F1_9BACT</name>
<evidence type="ECO:0000313" key="14">
    <source>
        <dbReference type="EMBL" id="PIS07986.1"/>
    </source>
</evidence>
<dbReference type="InterPro" id="IPR048448">
    <property type="entry name" value="DnaX-like_C"/>
</dbReference>
<dbReference type="InterPro" id="IPR022754">
    <property type="entry name" value="DNA_pol_III_gamma-3"/>
</dbReference>
<evidence type="ECO:0000256" key="11">
    <source>
        <dbReference type="RuleBase" id="RU364063"/>
    </source>
</evidence>
<keyword evidence="9 11" id="KW-0239">DNA-directed DNA polymerase</keyword>
<evidence type="ECO:0000313" key="15">
    <source>
        <dbReference type="Proteomes" id="UP000231382"/>
    </source>
</evidence>
<dbReference type="FunFam" id="3.40.50.300:FF:000014">
    <property type="entry name" value="DNA polymerase III subunit gamma/tau"/>
    <property type="match status" value="1"/>
</dbReference>
<gene>
    <name evidence="11" type="primary">dnaX</name>
    <name evidence="14" type="ORF">COT78_00695</name>
</gene>
<evidence type="ECO:0000256" key="3">
    <source>
        <dbReference type="ARBA" id="ARBA00022695"/>
    </source>
</evidence>
<dbReference type="CDD" id="cd00009">
    <property type="entry name" value="AAA"/>
    <property type="match status" value="1"/>
</dbReference>
<comment type="function">
    <text evidence="11">DNA polymerase III is a complex, multichain enzyme responsible for most of the replicative synthesis in bacteria. This DNA polymerase also exhibits 3' to 5' exonuclease activity.</text>
</comment>
<evidence type="ECO:0000256" key="9">
    <source>
        <dbReference type="ARBA" id="ARBA00022932"/>
    </source>
</evidence>
<evidence type="ECO:0000256" key="2">
    <source>
        <dbReference type="ARBA" id="ARBA00022679"/>
    </source>
</evidence>
<feature type="compositionally biased region" description="Polar residues" evidence="12">
    <location>
        <begin position="408"/>
        <end position="418"/>
    </location>
</feature>
<comment type="caution">
    <text evidence="14">The sequence shown here is derived from an EMBL/GenBank/DDBJ whole genome shotgun (WGS) entry which is preliminary data.</text>
</comment>
<evidence type="ECO:0000256" key="12">
    <source>
        <dbReference type="SAM" id="MobiDB-lite"/>
    </source>
</evidence>
<dbReference type="GO" id="GO:0046872">
    <property type="term" value="F:metal ion binding"/>
    <property type="evidence" value="ECO:0007669"/>
    <property type="project" value="UniProtKB-KW"/>
</dbReference>
<keyword evidence="7" id="KW-0862">Zinc</keyword>
<dbReference type="AlphaFoldDB" id="A0A2H0W7F1"/>